<accession>F7NL16</accession>
<keyword evidence="2" id="KW-1185">Reference proteome</keyword>
<evidence type="ECO:0000313" key="1">
    <source>
        <dbReference type="EMBL" id="EGO63272.1"/>
    </source>
</evidence>
<dbReference type="OrthoDB" id="3173988at2"/>
<name>F7NL16_9FIRM</name>
<dbReference type="Proteomes" id="UP000003240">
    <property type="component" value="Unassembled WGS sequence"/>
</dbReference>
<dbReference type="GO" id="GO:0008998">
    <property type="term" value="F:ribonucleoside-triphosphate reductase (thioredoxin) activity"/>
    <property type="evidence" value="ECO:0007669"/>
    <property type="project" value="InterPro"/>
</dbReference>
<protein>
    <submittedName>
        <fullName evidence="1">Uncharacterized protein</fullName>
    </submittedName>
</protein>
<reference evidence="1 2" key="1">
    <citation type="journal article" date="2011" name="EMBO J.">
        <title>Structural diversity of bacterial flagellar motors.</title>
        <authorList>
            <person name="Chen S."/>
            <person name="Beeby M."/>
            <person name="Murphy G.E."/>
            <person name="Leadbetter J.R."/>
            <person name="Hendrixson D.R."/>
            <person name="Briegel A."/>
            <person name="Li Z."/>
            <person name="Shi J."/>
            <person name="Tocheva E.I."/>
            <person name="Muller A."/>
            <person name="Dobro M.J."/>
            <person name="Jensen G.J."/>
        </authorList>
    </citation>
    <scope>NUCLEOTIDE SEQUENCE [LARGE SCALE GENOMIC DNA]</scope>
    <source>
        <strain evidence="1 2">DSM 6540</strain>
    </source>
</reference>
<organism evidence="1 2">
    <name type="scientific">Acetonema longum DSM 6540</name>
    <dbReference type="NCBI Taxonomy" id="1009370"/>
    <lineage>
        <taxon>Bacteria</taxon>
        <taxon>Bacillati</taxon>
        <taxon>Bacillota</taxon>
        <taxon>Negativicutes</taxon>
        <taxon>Acetonemataceae</taxon>
        <taxon>Acetonema</taxon>
    </lineage>
</organism>
<dbReference type="Pfam" id="PF13597">
    <property type="entry name" value="NRDD"/>
    <property type="match status" value="1"/>
</dbReference>
<sequence length="91" mass="10126">MTIDGITVCADSGLTSEEIARLVSDEKSLWQQRGKTLAQVDITLEGTQITVTSMEKSPIRRIRRITGYLSSIDNFNDAKRAECQDRVVHAS</sequence>
<gene>
    <name evidence="1" type="ORF">ALO_13942</name>
</gene>
<dbReference type="RefSeq" id="WP_004096791.1">
    <property type="nucleotide sequence ID" value="NZ_AFGF01000125.1"/>
</dbReference>
<dbReference type="GO" id="GO:0006260">
    <property type="term" value="P:DNA replication"/>
    <property type="evidence" value="ECO:0007669"/>
    <property type="project" value="InterPro"/>
</dbReference>
<dbReference type="eggNOG" id="ENOG50338QX">
    <property type="taxonomic scope" value="Bacteria"/>
</dbReference>
<dbReference type="AlphaFoldDB" id="F7NL16"/>
<dbReference type="EMBL" id="AFGF01000125">
    <property type="protein sequence ID" value="EGO63272.1"/>
    <property type="molecule type" value="Genomic_DNA"/>
</dbReference>
<dbReference type="STRING" id="1009370.ALO_13942"/>
<dbReference type="InterPro" id="IPR012833">
    <property type="entry name" value="NrdD"/>
</dbReference>
<evidence type="ECO:0000313" key="2">
    <source>
        <dbReference type="Proteomes" id="UP000003240"/>
    </source>
</evidence>
<proteinExistence type="predicted"/>
<comment type="caution">
    <text evidence="1">The sequence shown here is derived from an EMBL/GenBank/DDBJ whole genome shotgun (WGS) entry which is preliminary data.</text>
</comment>